<dbReference type="PANTHER" id="PTHR45008:SF1">
    <property type="entry name" value="PTS SYSTEM GLUCOSE-SPECIFIC EIIA COMPONENT"/>
    <property type="match status" value="1"/>
</dbReference>
<feature type="domain" description="PTS EIIA type-1" evidence="11">
    <location>
        <begin position="1"/>
        <end position="64"/>
    </location>
</feature>
<name>A0A447T689_CHRVL</name>
<keyword evidence="6" id="KW-0418">Kinase</keyword>
<evidence type="ECO:0000313" key="13">
    <source>
        <dbReference type="Proteomes" id="UP000275777"/>
    </source>
</evidence>
<dbReference type="Pfam" id="PF00358">
    <property type="entry name" value="PTS_EIIA_1"/>
    <property type="match status" value="1"/>
</dbReference>
<sequence length="64" mass="6480">MSPTLLAPCSGAVAQLARTGHALTLAADNGAEVLIHIGIDTVKLEGRGFRPLVAVGDKVTAASR</sequence>
<evidence type="ECO:0000259" key="11">
    <source>
        <dbReference type="PROSITE" id="PS51093"/>
    </source>
</evidence>
<dbReference type="InterPro" id="IPR001127">
    <property type="entry name" value="PTS_EIIA_1_perm"/>
</dbReference>
<evidence type="ECO:0000256" key="6">
    <source>
        <dbReference type="ARBA" id="ARBA00022777"/>
    </source>
</evidence>
<evidence type="ECO:0000256" key="8">
    <source>
        <dbReference type="ARBA" id="ARBA00042296"/>
    </source>
</evidence>
<gene>
    <name evidence="12" type="primary">crr</name>
    <name evidence="12" type="ORF">NCTC9695_00791</name>
</gene>
<keyword evidence="5" id="KW-0598">Phosphotransferase system</keyword>
<dbReference type="PROSITE" id="PS00371">
    <property type="entry name" value="PTS_EIIA_TYPE_1_HIS"/>
    <property type="match status" value="1"/>
</dbReference>
<accession>A0A447T689</accession>
<evidence type="ECO:0000256" key="4">
    <source>
        <dbReference type="ARBA" id="ARBA00022679"/>
    </source>
</evidence>
<keyword evidence="2" id="KW-0813">Transport</keyword>
<keyword evidence="3" id="KW-0762">Sugar transport</keyword>
<dbReference type="GO" id="GO:0016301">
    <property type="term" value="F:kinase activity"/>
    <property type="evidence" value="ECO:0007669"/>
    <property type="project" value="UniProtKB-KW"/>
</dbReference>
<dbReference type="Proteomes" id="UP000275777">
    <property type="component" value="Chromosome"/>
</dbReference>
<dbReference type="AlphaFoldDB" id="A0A447T689"/>
<evidence type="ECO:0000256" key="10">
    <source>
        <dbReference type="ARBA" id="ARBA00042873"/>
    </source>
</evidence>
<organism evidence="12 13">
    <name type="scientific">Chromobacterium violaceum</name>
    <dbReference type="NCBI Taxonomy" id="536"/>
    <lineage>
        <taxon>Bacteria</taxon>
        <taxon>Pseudomonadati</taxon>
        <taxon>Pseudomonadota</taxon>
        <taxon>Betaproteobacteria</taxon>
        <taxon>Neisseriales</taxon>
        <taxon>Chromobacteriaceae</taxon>
        <taxon>Chromobacterium</taxon>
    </lineage>
</organism>
<dbReference type="GO" id="GO:0005737">
    <property type="term" value="C:cytoplasm"/>
    <property type="evidence" value="ECO:0007669"/>
    <property type="project" value="UniProtKB-SubCell"/>
</dbReference>
<evidence type="ECO:0000256" key="1">
    <source>
        <dbReference type="ARBA" id="ARBA00004496"/>
    </source>
</evidence>
<evidence type="ECO:0000256" key="5">
    <source>
        <dbReference type="ARBA" id="ARBA00022683"/>
    </source>
</evidence>
<dbReference type="PANTHER" id="PTHR45008">
    <property type="entry name" value="PTS SYSTEM GLUCOSE-SPECIFIC EIIA COMPONENT"/>
    <property type="match status" value="1"/>
</dbReference>
<evidence type="ECO:0000256" key="7">
    <source>
        <dbReference type="ARBA" id="ARBA00039163"/>
    </source>
</evidence>
<reference evidence="12 13" key="1">
    <citation type="submission" date="2018-12" db="EMBL/GenBank/DDBJ databases">
        <authorList>
            <consortium name="Pathogen Informatics"/>
        </authorList>
    </citation>
    <scope>NUCLEOTIDE SEQUENCE [LARGE SCALE GENOMIC DNA]</scope>
    <source>
        <strain evidence="12 13">NCTC9695</strain>
    </source>
</reference>
<evidence type="ECO:0000256" key="3">
    <source>
        <dbReference type="ARBA" id="ARBA00022597"/>
    </source>
</evidence>
<dbReference type="PROSITE" id="PS51093">
    <property type="entry name" value="PTS_EIIA_TYPE_1"/>
    <property type="match status" value="1"/>
</dbReference>
<dbReference type="GO" id="GO:0009401">
    <property type="term" value="P:phosphoenolpyruvate-dependent sugar phosphotransferase system"/>
    <property type="evidence" value="ECO:0007669"/>
    <property type="project" value="UniProtKB-KW"/>
</dbReference>
<evidence type="ECO:0000256" key="9">
    <source>
        <dbReference type="ARBA" id="ARBA00042526"/>
    </source>
</evidence>
<dbReference type="SUPFAM" id="SSF51261">
    <property type="entry name" value="Duplicated hybrid motif"/>
    <property type="match status" value="1"/>
</dbReference>
<proteinExistence type="predicted"/>
<evidence type="ECO:0000256" key="2">
    <source>
        <dbReference type="ARBA" id="ARBA00022448"/>
    </source>
</evidence>
<dbReference type="InterPro" id="IPR050890">
    <property type="entry name" value="PTS_EIIA_component"/>
</dbReference>
<evidence type="ECO:0000313" key="12">
    <source>
        <dbReference type="EMBL" id="VEB40392.1"/>
    </source>
</evidence>
<comment type="subcellular location">
    <subcellularLocation>
        <location evidence="1">Cytoplasm</location>
    </subcellularLocation>
</comment>
<dbReference type="Gene3D" id="2.70.70.10">
    <property type="entry name" value="Glucose Permease (Domain IIA)"/>
    <property type="match status" value="1"/>
</dbReference>
<dbReference type="InterPro" id="IPR011055">
    <property type="entry name" value="Dup_hybrid_motif"/>
</dbReference>
<protein>
    <recommendedName>
        <fullName evidence="7">PTS system glucose-specific EIIA component</fullName>
    </recommendedName>
    <alternativeName>
        <fullName evidence="10">EIIA-Glc</fullName>
    </alternativeName>
    <alternativeName>
        <fullName evidence="9">EIII-Glc</fullName>
    </alternativeName>
    <alternativeName>
        <fullName evidence="8">Glucose-specific phosphotransferase enzyme IIA component</fullName>
    </alternativeName>
</protein>
<dbReference type="EMBL" id="LR134182">
    <property type="protein sequence ID" value="VEB40392.1"/>
    <property type="molecule type" value="Genomic_DNA"/>
</dbReference>
<keyword evidence="4 12" id="KW-0808">Transferase</keyword>